<evidence type="ECO:0000256" key="5">
    <source>
        <dbReference type="PIRSR" id="PIRSR000149-3"/>
    </source>
</evidence>
<feature type="binding site" evidence="5">
    <location>
        <begin position="12"/>
        <end position="13"/>
    </location>
    <ligand>
        <name>NAD(+)</name>
        <dbReference type="ChEBI" id="CHEBI:57540"/>
    </ligand>
</feature>
<evidence type="ECO:0000256" key="6">
    <source>
        <dbReference type="PIRSR" id="PIRSR000149-4"/>
    </source>
</evidence>
<evidence type="ECO:0000256" key="3">
    <source>
        <dbReference type="PIRSR" id="PIRSR000149-1"/>
    </source>
</evidence>
<evidence type="ECO:0000256" key="4">
    <source>
        <dbReference type="PIRSR" id="PIRSR000149-2"/>
    </source>
</evidence>
<dbReference type="InterPro" id="IPR020828">
    <property type="entry name" value="GlycerAld_3-P_DH_NAD(P)-bd"/>
</dbReference>
<dbReference type="GO" id="GO:0051287">
    <property type="term" value="F:NAD binding"/>
    <property type="evidence" value="ECO:0007669"/>
    <property type="project" value="InterPro"/>
</dbReference>
<dbReference type="InterPro" id="IPR020829">
    <property type="entry name" value="GlycerAld_3-P_DH_cat"/>
</dbReference>
<keyword evidence="2 8" id="KW-0560">Oxidoreductase</keyword>
<sequence>MPVRIAINGFGRIGRMVFRKALQEKDLEIVAINASYPAETLAHLVKYDTIHGRLDEPITPAGDQLMVKGKAVQLVSERNPAQLPWKELGIDIVVEATGKFRDRDGAGLHLQAGAKKVVITAPGKREDVMIVMGVNDSAYVPKEHHIISNASCTTNCLAPVVKVLHEAFGIQQGLMTTVHSYTNDQKNLDNPHKDLRRARACAQSIIPTKTGAARAIGQVLPELKGRLNGLALRVPTPNVSVVDLVADVQTDVTVDKVNGVLKEAAEGSLKGILEYCEEPLVSSDFNGNSHSAIVDGLSTMVTGDRQVKVLAWYDNEWGYSCRVVDLVKLVGSSFLAPEGRPAEDEVEASVV</sequence>
<evidence type="ECO:0000256" key="7">
    <source>
        <dbReference type="RuleBase" id="RU000397"/>
    </source>
</evidence>
<dbReference type="GO" id="GO:0050661">
    <property type="term" value="F:NADP binding"/>
    <property type="evidence" value="ECO:0007669"/>
    <property type="project" value="InterPro"/>
</dbReference>
<keyword evidence="5" id="KW-0547">Nucleotide-binding</keyword>
<feature type="site" description="Activates thiol group during catalysis" evidence="6">
    <location>
        <position position="179"/>
    </location>
</feature>
<dbReference type="Pfam" id="PF02800">
    <property type="entry name" value="Gp_dh_C"/>
    <property type="match status" value="1"/>
</dbReference>
<dbReference type="NCBIfam" id="TIGR01534">
    <property type="entry name" value="GAPDH-I"/>
    <property type="match status" value="1"/>
</dbReference>
<dbReference type="EC" id="1.2.1.-" evidence="8"/>
<dbReference type="PROSITE" id="PS00071">
    <property type="entry name" value="GAPDH"/>
    <property type="match status" value="1"/>
</dbReference>
<feature type="binding site" evidence="4">
    <location>
        <position position="233"/>
    </location>
    <ligand>
        <name>D-glyceraldehyde 3-phosphate</name>
        <dbReference type="ChEBI" id="CHEBI:59776"/>
    </ligand>
</feature>
<feature type="binding site" evidence="4">
    <location>
        <begin position="151"/>
        <end position="153"/>
    </location>
    <ligand>
        <name>D-glyceraldehyde 3-phosphate</name>
        <dbReference type="ChEBI" id="CHEBI:59776"/>
    </ligand>
</feature>
<name>A0A8J2VHN3_9BACL</name>
<feature type="binding site" evidence="5">
    <location>
        <position position="78"/>
    </location>
    <ligand>
        <name>NAD(+)</name>
        <dbReference type="ChEBI" id="CHEBI:57540"/>
    </ligand>
</feature>
<dbReference type="InterPro" id="IPR036291">
    <property type="entry name" value="NAD(P)-bd_dom_sf"/>
</dbReference>
<evidence type="ECO:0000256" key="1">
    <source>
        <dbReference type="ARBA" id="ARBA00007406"/>
    </source>
</evidence>
<dbReference type="CDD" id="cd18126">
    <property type="entry name" value="GAPDH_I_C"/>
    <property type="match status" value="1"/>
</dbReference>
<dbReference type="GO" id="GO:0006006">
    <property type="term" value="P:glucose metabolic process"/>
    <property type="evidence" value="ECO:0007669"/>
    <property type="project" value="InterPro"/>
</dbReference>
<gene>
    <name evidence="10" type="primary">gapB</name>
    <name evidence="10" type="ORF">GCM10011571_19100</name>
</gene>
<feature type="binding site" evidence="4">
    <location>
        <begin position="210"/>
        <end position="211"/>
    </location>
    <ligand>
        <name>D-glyceraldehyde 3-phosphate</name>
        <dbReference type="ChEBI" id="CHEBI:59776"/>
    </ligand>
</feature>
<feature type="active site" description="Nucleophile" evidence="3">
    <location>
        <position position="152"/>
    </location>
</feature>
<feature type="binding site" evidence="5">
    <location>
        <position position="315"/>
    </location>
    <ligand>
        <name>NAD(+)</name>
        <dbReference type="ChEBI" id="CHEBI:57540"/>
    </ligand>
</feature>
<comment type="caution">
    <text evidence="10">The sequence shown here is derived from an EMBL/GenBank/DDBJ whole genome shotgun (WGS) entry which is preliminary data.</text>
</comment>
<feature type="binding site" evidence="4">
    <location>
        <position position="182"/>
    </location>
    <ligand>
        <name>D-glyceraldehyde 3-phosphate</name>
        <dbReference type="ChEBI" id="CHEBI:59776"/>
    </ligand>
</feature>
<dbReference type="Gene3D" id="3.30.360.10">
    <property type="entry name" value="Dihydrodipicolinate Reductase, domain 2"/>
    <property type="match status" value="1"/>
</dbReference>
<evidence type="ECO:0000256" key="8">
    <source>
        <dbReference type="RuleBase" id="RU361160"/>
    </source>
</evidence>
<dbReference type="PANTHER" id="PTHR43148">
    <property type="entry name" value="GLYCERALDEHYDE-3-PHOSPHATE DEHYDROGENASE 2"/>
    <property type="match status" value="1"/>
</dbReference>
<accession>A0A8J2VHN3</accession>
<dbReference type="FunFam" id="3.30.360.10:FF:000002">
    <property type="entry name" value="Glyceraldehyde-3-phosphate dehydrogenase"/>
    <property type="match status" value="1"/>
</dbReference>
<evidence type="ECO:0000256" key="2">
    <source>
        <dbReference type="ARBA" id="ARBA00023002"/>
    </source>
</evidence>
<dbReference type="NCBIfam" id="NF005830">
    <property type="entry name" value="PRK07729.1"/>
    <property type="match status" value="1"/>
</dbReference>
<dbReference type="InterPro" id="IPR020830">
    <property type="entry name" value="GlycerAld_3-P_DH_AS"/>
</dbReference>
<dbReference type="Proteomes" id="UP000625210">
    <property type="component" value="Unassembled WGS sequence"/>
</dbReference>
<organism evidence="10 11">
    <name type="scientific">Marinithermofilum abyssi</name>
    <dbReference type="NCBI Taxonomy" id="1571185"/>
    <lineage>
        <taxon>Bacteria</taxon>
        <taxon>Bacillati</taxon>
        <taxon>Bacillota</taxon>
        <taxon>Bacilli</taxon>
        <taxon>Bacillales</taxon>
        <taxon>Thermoactinomycetaceae</taxon>
        <taxon>Marinithermofilum</taxon>
    </lineage>
</organism>
<dbReference type="CDD" id="cd05214">
    <property type="entry name" value="GAPDH_I_N"/>
    <property type="match status" value="1"/>
</dbReference>
<evidence type="ECO:0000259" key="9">
    <source>
        <dbReference type="SMART" id="SM00846"/>
    </source>
</evidence>
<dbReference type="PRINTS" id="PR00078">
    <property type="entry name" value="G3PDHDRGNASE"/>
</dbReference>
<reference evidence="10" key="1">
    <citation type="journal article" date="2014" name="Int. J. Syst. Evol. Microbiol.">
        <title>Complete genome sequence of Corynebacterium casei LMG S-19264T (=DSM 44701T), isolated from a smear-ripened cheese.</title>
        <authorList>
            <consortium name="US DOE Joint Genome Institute (JGI-PGF)"/>
            <person name="Walter F."/>
            <person name="Albersmeier A."/>
            <person name="Kalinowski J."/>
            <person name="Ruckert C."/>
        </authorList>
    </citation>
    <scope>NUCLEOTIDE SEQUENCE</scope>
    <source>
        <strain evidence="10">CGMCC 1.15179</strain>
    </source>
</reference>
<dbReference type="EMBL" id="BMHQ01000006">
    <property type="protein sequence ID" value="GGE17568.1"/>
    <property type="molecule type" value="Genomic_DNA"/>
</dbReference>
<evidence type="ECO:0000313" key="11">
    <source>
        <dbReference type="Proteomes" id="UP000625210"/>
    </source>
</evidence>
<proteinExistence type="inferred from homology"/>
<dbReference type="SMART" id="SM00846">
    <property type="entry name" value="Gp_dh_N"/>
    <property type="match status" value="1"/>
</dbReference>
<dbReference type="InterPro" id="IPR020831">
    <property type="entry name" value="GlycerAld/Erythrose_P_DH"/>
</dbReference>
<feature type="binding site" evidence="5">
    <location>
        <position position="120"/>
    </location>
    <ligand>
        <name>NAD(+)</name>
        <dbReference type="ChEBI" id="CHEBI:57540"/>
    </ligand>
</feature>
<dbReference type="FunFam" id="3.40.50.720:FF:000001">
    <property type="entry name" value="Glyceraldehyde-3-phosphate dehydrogenase"/>
    <property type="match status" value="1"/>
</dbReference>
<dbReference type="Gene3D" id="3.40.50.720">
    <property type="entry name" value="NAD(P)-binding Rossmann-like Domain"/>
    <property type="match status" value="1"/>
</dbReference>
<dbReference type="SUPFAM" id="SSF51735">
    <property type="entry name" value="NAD(P)-binding Rossmann-fold domains"/>
    <property type="match status" value="1"/>
</dbReference>
<dbReference type="RefSeq" id="WP_188647665.1">
    <property type="nucleotide sequence ID" value="NZ_BMHQ01000006.1"/>
</dbReference>
<keyword evidence="5" id="KW-0520">NAD</keyword>
<feature type="domain" description="Glyceraldehyde 3-phosphate dehydrogenase NAD(P) binding" evidence="9">
    <location>
        <begin position="3"/>
        <end position="152"/>
    </location>
</feature>
<dbReference type="Pfam" id="PF00044">
    <property type="entry name" value="Gp_dh_N"/>
    <property type="match status" value="1"/>
</dbReference>
<dbReference type="InterPro" id="IPR006424">
    <property type="entry name" value="Glyceraldehyde-3-P_DH_1"/>
</dbReference>
<comment type="similarity">
    <text evidence="1 7">Belongs to the glyceraldehyde-3-phosphate dehydrogenase family.</text>
</comment>
<evidence type="ECO:0000313" key="10">
    <source>
        <dbReference type="EMBL" id="GGE17568.1"/>
    </source>
</evidence>
<keyword evidence="11" id="KW-1185">Reference proteome</keyword>
<dbReference type="SUPFAM" id="SSF55347">
    <property type="entry name" value="Glyceraldehyde-3-phosphate dehydrogenase-like, C-terminal domain"/>
    <property type="match status" value="1"/>
</dbReference>
<dbReference type="PIRSF" id="PIRSF000149">
    <property type="entry name" value="GAP_DH"/>
    <property type="match status" value="1"/>
</dbReference>
<reference evidence="10" key="2">
    <citation type="submission" date="2020-09" db="EMBL/GenBank/DDBJ databases">
        <authorList>
            <person name="Sun Q."/>
            <person name="Zhou Y."/>
        </authorList>
    </citation>
    <scope>NUCLEOTIDE SEQUENCE</scope>
    <source>
        <strain evidence="10">CGMCC 1.15179</strain>
    </source>
</reference>
<dbReference type="GO" id="GO:0016620">
    <property type="term" value="F:oxidoreductase activity, acting on the aldehyde or oxo group of donors, NAD or NADP as acceptor"/>
    <property type="evidence" value="ECO:0007669"/>
    <property type="project" value="InterPro"/>
</dbReference>
<protein>
    <recommendedName>
        <fullName evidence="8">Glyceraldehyde-3-phosphate dehydrogenase</fullName>
        <ecNumber evidence="8">1.2.1.-</ecNumber>
    </recommendedName>
</protein>
<dbReference type="AlphaFoldDB" id="A0A8J2VHN3"/>